<dbReference type="Proteomes" id="UP001448207">
    <property type="component" value="Unassembled WGS sequence"/>
</dbReference>
<comment type="similarity">
    <text evidence="1">Belongs to the MTFP1 family.</text>
</comment>
<evidence type="ECO:0000256" key="3">
    <source>
        <dbReference type="ARBA" id="ARBA00029631"/>
    </source>
</evidence>
<name>A0ABR3B2G0_PHYBL</name>
<proteinExistence type="inferred from homology"/>
<dbReference type="PANTHER" id="PTHR11001:SF2">
    <property type="entry name" value="MITOCHONDRIAL FISSION PROCESS PROTEIN 1"/>
    <property type="match status" value="1"/>
</dbReference>
<evidence type="ECO:0000313" key="5">
    <source>
        <dbReference type="Proteomes" id="UP001448207"/>
    </source>
</evidence>
<evidence type="ECO:0000256" key="2">
    <source>
        <dbReference type="ARBA" id="ARBA00017835"/>
    </source>
</evidence>
<comment type="caution">
    <text evidence="4">The sequence shown here is derived from an EMBL/GenBank/DDBJ whole genome shotgun (WGS) entry which is preliminary data.</text>
</comment>
<dbReference type="InterPro" id="IPR019560">
    <property type="entry name" value="Mitochondrial_18_kDa_protein"/>
</dbReference>
<dbReference type="Pfam" id="PF10558">
    <property type="entry name" value="MTP18"/>
    <property type="match status" value="2"/>
</dbReference>
<dbReference type="PANTHER" id="PTHR11001">
    <property type="entry name" value="MITOCHONDRIAL FISSION PROCESS PROTEIN 1"/>
    <property type="match status" value="1"/>
</dbReference>
<dbReference type="EMBL" id="JBCLYO010000006">
    <property type="protein sequence ID" value="KAL0087680.1"/>
    <property type="molecule type" value="Genomic_DNA"/>
</dbReference>
<reference evidence="4 5" key="1">
    <citation type="submission" date="2024-04" db="EMBL/GenBank/DDBJ databases">
        <title>Symmetric and asymmetric DNA N6-adenine methylation regulates different biological responses in Mucorales.</title>
        <authorList>
            <consortium name="Lawrence Berkeley National Laboratory"/>
            <person name="Lax C."/>
            <person name="Mondo S.J."/>
            <person name="Osorio-Concepcion M."/>
            <person name="Muszewska A."/>
            <person name="Corrochano-Luque M."/>
            <person name="Gutierrez G."/>
            <person name="Riley R."/>
            <person name="Lipzen A."/>
            <person name="Guo J."/>
            <person name="Hundley H."/>
            <person name="Amirebrahimi M."/>
            <person name="Ng V."/>
            <person name="Lorenzo-Gutierrez D."/>
            <person name="Binder U."/>
            <person name="Yang J."/>
            <person name="Song Y."/>
            <person name="Canovas D."/>
            <person name="Navarro E."/>
            <person name="Freitag M."/>
            <person name="Gabaldon T."/>
            <person name="Grigoriev I.V."/>
            <person name="Corrochano L.M."/>
            <person name="Nicolas F.E."/>
            <person name="Garre V."/>
        </authorList>
    </citation>
    <scope>NUCLEOTIDE SEQUENCE [LARGE SCALE GENOMIC DNA]</scope>
    <source>
        <strain evidence="4 5">L51</strain>
    </source>
</reference>
<evidence type="ECO:0000256" key="1">
    <source>
        <dbReference type="ARBA" id="ARBA00009224"/>
    </source>
</evidence>
<accession>A0ABR3B2G0</accession>
<gene>
    <name evidence="4" type="ORF">J3Q64DRAFT_1733910</name>
</gene>
<sequence length="213" mass="23493">MSSPKDDNKHSNEPLLTKLEHGDLDSIDTKARYLAYGARLRTLIVASSRYLAYTSDIGEAFRPVVSPLLVKAAYGISWAYLGLDVGYESYKAIQAGKENSIVATIAVKRGIFQGLASMAFPMMTIHSVVKYSAKAFKDVKNPKLRAWGPTSLGLCVVPFLPYIFDHPIEILVDRAFEPIEDFVTGNSGEKVPRVAHETIESEIAEGKVKVKEE</sequence>
<organism evidence="4 5">
    <name type="scientific">Phycomyces blakesleeanus</name>
    <dbReference type="NCBI Taxonomy" id="4837"/>
    <lineage>
        <taxon>Eukaryota</taxon>
        <taxon>Fungi</taxon>
        <taxon>Fungi incertae sedis</taxon>
        <taxon>Mucoromycota</taxon>
        <taxon>Mucoromycotina</taxon>
        <taxon>Mucoromycetes</taxon>
        <taxon>Mucorales</taxon>
        <taxon>Phycomycetaceae</taxon>
        <taxon>Phycomyces</taxon>
    </lineage>
</organism>
<keyword evidence="5" id="KW-1185">Reference proteome</keyword>
<evidence type="ECO:0000313" key="4">
    <source>
        <dbReference type="EMBL" id="KAL0087680.1"/>
    </source>
</evidence>
<protein>
    <recommendedName>
        <fullName evidence="2">Mitochondrial fission process protein 1</fullName>
    </recommendedName>
    <alternativeName>
        <fullName evidence="3">Mitochondrial 18 kDa protein</fullName>
    </alternativeName>
</protein>